<dbReference type="OrthoDB" id="7873167at2759"/>
<feature type="region of interest" description="Disordered" evidence="1">
    <location>
        <begin position="27"/>
        <end position="99"/>
    </location>
</feature>
<keyword evidence="2" id="KW-0732">Signal</keyword>
<accession>A0A0P8Y1Z9</accession>
<evidence type="ECO:0000313" key="4">
    <source>
        <dbReference type="Proteomes" id="UP000007801"/>
    </source>
</evidence>
<organism evidence="3 4">
    <name type="scientific">Drosophila ananassae</name>
    <name type="common">Fruit fly</name>
    <dbReference type="NCBI Taxonomy" id="7217"/>
    <lineage>
        <taxon>Eukaryota</taxon>
        <taxon>Metazoa</taxon>
        <taxon>Ecdysozoa</taxon>
        <taxon>Arthropoda</taxon>
        <taxon>Hexapoda</taxon>
        <taxon>Insecta</taxon>
        <taxon>Pterygota</taxon>
        <taxon>Neoptera</taxon>
        <taxon>Endopterygota</taxon>
        <taxon>Diptera</taxon>
        <taxon>Brachycera</taxon>
        <taxon>Muscomorpha</taxon>
        <taxon>Ephydroidea</taxon>
        <taxon>Drosophilidae</taxon>
        <taxon>Drosophila</taxon>
        <taxon>Sophophora</taxon>
    </lineage>
</organism>
<gene>
    <name evidence="3" type="primary">Dana\GF27610</name>
    <name evidence="3" type="ORF">GF27610</name>
</gene>
<feature type="compositionally biased region" description="Gly residues" evidence="1">
    <location>
        <begin position="68"/>
        <end position="82"/>
    </location>
</feature>
<reference evidence="3 4" key="1">
    <citation type="journal article" date="2007" name="Nature">
        <title>Evolution of genes and genomes on the Drosophila phylogeny.</title>
        <authorList>
            <consortium name="Drosophila 12 Genomes Consortium"/>
            <person name="Clark A.G."/>
            <person name="Eisen M.B."/>
            <person name="Smith D.R."/>
            <person name="Bergman C.M."/>
            <person name="Oliver B."/>
            <person name="Markow T.A."/>
            <person name="Kaufman T.C."/>
            <person name="Kellis M."/>
            <person name="Gelbart W."/>
            <person name="Iyer V.N."/>
            <person name="Pollard D.A."/>
            <person name="Sackton T.B."/>
            <person name="Larracuente A.M."/>
            <person name="Singh N.D."/>
            <person name="Abad J.P."/>
            <person name="Abt D.N."/>
            <person name="Adryan B."/>
            <person name="Aguade M."/>
            <person name="Akashi H."/>
            <person name="Anderson W.W."/>
            <person name="Aquadro C.F."/>
            <person name="Ardell D.H."/>
            <person name="Arguello R."/>
            <person name="Artieri C.G."/>
            <person name="Barbash D.A."/>
            <person name="Barker D."/>
            <person name="Barsanti P."/>
            <person name="Batterham P."/>
            <person name="Batzoglou S."/>
            <person name="Begun D."/>
            <person name="Bhutkar A."/>
            <person name="Blanco E."/>
            <person name="Bosak S.A."/>
            <person name="Bradley R.K."/>
            <person name="Brand A.D."/>
            <person name="Brent M.R."/>
            <person name="Brooks A.N."/>
            <person name="Brown R.H."/>
            <person name="Butlin R.K."/>
            <person name="Caggese C."/>
            <person name="Calvi B.R."/>
            <person name="Bernardo de Carvalho A."/>
            <person name="Caspi A."/>
            <person name="Castrezana S."/>
            <person name="Celniker S.E."/>
            <person name="Chang J.L."/>
            <person name="Chapple C."/>
            <person name="Chatterji S."/>
            <person name="Chinwalla A."/>
            <person name="Civetta A."/>
            <person name="Clifton S.W."/>
            <person name="Comeron J.M."/>
            <person name="Costello J.C."/>
            <person name="Coyne J.A."/>
            <person name="Daub J."/>
            <person name="David R.G."/>
            <person name="Delcher A.L."/>
            <person name="Delehaunty K."/>
            <person name="Do C.B."/>
            <person name="Ebling H."/>
            <person name="Edwards K."/>
            <person name="Eickbush T."/>
            <person name="Evans J.D."/>
            <person name="Filipski A."/>
            <person name="Findeiss S."/>
            <person name="Freyhult E."/>
            <person name="Fulton L."/>
            <person name="Fulton R."/>
            <person name="Garcia A.C."/>
            <person name="Gardiner A."/>
            <person name="Garfield D.A."/>
            <person name="Garvin B.E."/>
            <person name="Gibson G."/>
            <person name="Gilbert D."/>
            <person name="Gnerre S."/>
            <person name="Godfrey J."/>
            <person name="Good R."/>
            <person name="Gotea V."/>
            <person name="Gravely B."/>
            <person name="Greenberg A.J."/>
            <person name="Griffiths-Jones S."/>
            <person name="Gross S."/>
            <person name="Guigo R."/>
            <person name="Gustafson E.A."/>
            <person name="Haerty W."/>
            <person name="Hahn M.W."/>
            <person name="Halligan D.L."/>
            <person name="Halpern A.L."/>
            <person name="Halter G.M."/>
            <person name="Han M.V."/>
            <person name="Heger A."/>
            <person name="Hillier L."/>
            <person name="Hinrichs A.S."/>
            <person name="Holmes I."/>
            <person name="Hoskins R.A."/>
            <person name="Hubisz M.J."/>
            <person name="Hultmark D."/>
            <person name="Huntley M.A."/>
            <person name="Jaffe D.B."/>
            <person name="Jagadeeshan S."/>
            <person name="Jeck W.R."/>
            <person name="Johnson J."/>
            <person name="Jones C.D."/>
            <person name="Jordan W.C."/>
            <person name="Karpen G.H."/>
            <person name="Kataoka E."/>
            <person name="Keightley P.D."/>
            <person name="Kheradpour P."/>
            <person name="Kirkness E.F."/>
            <person name="Koerich L.B."/>
            <person name="Kristiansen K."/>
            <person name="Kudrna D."/>
            <person name="Kulathinal R.J."/>
            <person name="Kumar S."/>
            <person name="Kwok R."/>
            <person name="Lander E."/>
            <person name="Langley C.H."/>
            <person name="Lapoint R."/>
            <person name="Lazzaro B.P."/>
            <person name="Lee S.J."/>
            <person name="Levesque L."/>
            <person name="Li R."/>
            <person name="Lin C.F."/>
            <person name="Lin M.F."/>
            <person name="Lindblad-Toh K."/>
            <person name="Llopart A."/>
            <person name="Long M."/>
            <person name="Low L."/>
            <person name="Lozovsky E."/>
            <person name="Lu J."/>
            <person name="Luo M."/>
            <person name="Machado C.A."/>
            <person name="Makalowski W."/>
            <person name="Marzo M."/>
            <person name="Matsuda M."/>
            <person name="Matzkin L."/>
            <person name="McAllister B."/>
            <person name="McBride C.S."/>
            <person name="McKernan B."/>
            <person name="McKernan K."/>
            <person name="Mendez-Lago M."/>
            <person name="Minx P."/>
            <person name="Mollenhauer M.U."/>
            <person name="Montooth K."/>
            <person name="Mount S.M."/>
            <person name="Mu X."/>
            <person name="Myers E."/>
            <person name="Negre B."/>
            <person name="Newfeld S."/>
            <person name="Nielsen R."/>
            <person name="Noor M.A."/>
            <person name="O'Grady P."/>
            <person name="Pachter L."/>
            <person name="Papaceit M."/>
            <person name="Parisi M.J."/>
            <person name="Parisi M."/>
            <person name="Parts L."/>
            <person name="Pedersen J.S."/>
            <person name="Pesole G."/>
            <person name="Phillippy A.M."/>
            <person name="Ponting C.P."/>
            <person name="Pop M."/>
            <person name="Porcelli D."/>
            <person name="Powell J.R."/>
            <person name="Prohaska S."/>
            <person name="Pruitt K."/>
            <person name="Puig M."/>
            <person name="Quesneville H."/>
            <person name="Ram K.R."/>
            <person name="Rand D."/>
            <person name="Rasmussen M.D."/>
            <person name="Reed L.K."/>
            <person name="Reenan R."/>
            <person name="Reily A."/>
            <person name="Remington K.A."/>
            <person name="Rieger T.T."/>
            <person name="Ritchie M.G."/>
            <person name="Robin C."/>
            <person name="Rogers Y.H."/>
            <person name="Rohde C."/>
            <person name="Rozas J."/>
            <person name="Rubenfield M.J."/>
            <person name="Ruiz A."/>
            <person name="Russo S."/>
            <person name="Salzberg S.L."/>
            <person name="Sanchez-Gracia A."/>
            <person name="Saranga D.J."/>
            <person name="Sato H."/>
            <person name="Schaeffer S.W."/>
            <person name="Schatz M.C."/>
            <person name="Schlenke T."/>
            <person name="Schwartz R."/>
            <person name="Segarra C."/>
            <person name="Singh R.S."/>
            <person name="Sirot L."/>
            <person name="Sirota M."/>
            <person name="Sisneros N.B."/>
            <person name="Smith C.D."/>
            <person name="Smith T.F."/>
            <person name="Spieth J."/>
            <person name="Stage D.E."/>
            <person name="Stark A."/>
            <person name="Stephan W."/>
            <person name="Strausberg R.L."/>
            <person name="Strempel S."/>
            <person name="Sturgill D."/>
            <person name="Sutton G."/>
            <person name="Sutton G.G."/>
            <person name="Tao W."/>
            <person name="Teichmann S."/>
            <person name="Tobari Y.N."/>
            <person name="Tomimura Y."/>
            <person name="Tsolas J.M."/>
            <person name="Valente V.L."/>
            <person name="Venter E."/>
            <person name="Venter J.C."/>
            <person name="Vicario S."/>
            <person name="Vieira F.G."/>
            <person name="Vilella A.J."/>
            <person name="Villasante A."/>
            <person name="Walenz B."/>
            <person name="Wang J."/>
            <person name="Wasserman M."/>
            <person name="Watts T."/>
            <person name="Wilson D."/>
            <person name="Wilson R.K."/>
            <person name="Wing R.A."/>
            <person name="Wolfner M.F."/>
            <person name="Wong A."/>
            <person name="Wong G.K."/>
            <person name="Wu C.I."/>
            <person name="Wu G."/>
            <person name="Yamamoto D."/>
            <person name="Yang H.P."/>
            <person name="Yang S.P."/>
            <person name="Yorke J.A."/>
            <person name="Yoshida K."/>
            <person name="Zdobnov E."/>
            <person name="Zhang P."/>
            <person name="Zhang Y."/>
            <person name="Zimin A.V."/>
            <person name="Baldwin J."/>
            <person name="Abdouelleil A."/>
            <person name="Abdulkadir J."/>
            <person name="Abebe A."/>
            <person name="Abera B."/>
            <person name="Abreu J."/>
            <person name="Acer S.C."/>
            <person name="Aftuck L."/>
            <person name="Alexander A."/>
            <person name="An P."/>
            <person name="Anderson E."/>
            <person name="Anderson S."/>
            <person name="Arachi H."/>
            <person name="Azer M."/>
            <person name="Bachantsang P."/>
            <person name="Barry A."/>
            <person name="Bayul T."/>
            <person name="Berlin A."/>
            <person name="Bessette D."/>
            <person name="Bloom T."/>
            <person name="Blye J."/>
            <person name="Boguslavskiy L."/>
            <person name="Bonnet C."/>
            <person name="Boukhgalter B."/>
            <person name="Bourzgui I."/>
            <person name="Brown A."/>
            <person name="Cahill P."/>
            <person name="Channer S."/>
            <person name="Cheshatsang Y."/>
            <person name="Chuda L."/>
            <person name="Citroen M."/>
            <person name="Collymore A."/>
            <person name="Cooke P."/>
            <person name="Costello M."/>
            <person name="D'Aco K."/>
            <person name="Daza R."/>
            <person name="De Haan G."/>
            <person name="DeGray S."/>
            <person name="DeMaso C."/>
            <person name="Dhargay N."/>
            <person name="Dooley K."/>
            <person name="Dooley E."/>
            <person name="Doricent M."/>
            <person name="Dorje P."/>
            <person name="Dorjee K."/>
            <person name="Dupes A."/>
            <person name="Elong R."/>
            <person name="Falk J."/>
            <person name="Farina A."/>
            <person name="Faro S."/>
            <person name="Ferguson D."/>
            <person name="Fisher S."/>
            <person name="Foley C.D."/>
            <person name="Franke A."/>
            <person name="Friedrich D."/>
            <person name="Gadbois L."/>
            <person name="Gearin G."/>
            <person name="Gearin C.R."/>
            <person name="Giannoukos G."/>
            <person name="Goode T."/>
            <person name="Graham J."/>
            <person name="Grandbois E."/>
            <person name="Grewal S."/>
            <person name="Gyaltsen K."/>
            <person name="Hafez N."/>
            <person name="Hagos B."/>
            <person name="Hall J."/>
            <person name="Henson C."/>
            <person name="Hollinger A."/>
            <person name="Honan T."/>
            <person name="Huard M.D."/>
            <person name="Hughes L."/>
            <person name="Hurhula B."/>
            <person name="Husby M.E."/>
            <person name="Kamat A."/>
            <person name="Kanga B."/>
            <person name="Kashin S."/>
            <person name="Khazanovich D."/>
            <person name="Kisner P."/>
            <person name="Lance K."/>
            <person name="Lara M."/>
            <person name="Lee W."/>
            <person name="Lennon N."/>
            <person name="Letendre F."/>
            <person name="LeVine R."/>
            <person name="Lipovsky A."/>
            <person name="Liu X."/>
            <person name="Liu J."/>
            <person name="Liu S."/>
            <person name="Lokyitsang T."/>
            <person name="Lokyitsang Y."/>
            <person name="Lubonja R."/>
            <person name="Lui A."/>
            <person name="MacDonald P."/>
            <person name="Magnisalis V."/>
            <person name="Maru K."/>
            <person name="Matthews C."/>
            <person name="McCusker W."/>
            <person name="McDonough S."/>
            <person name="Mehta T."/>
            <person name="Meldrim J."/>
            <person name="Meneus L."/>
            <person name="Mihai O."/>
            <person name="Mihalev A."/>
            <person name="Mihova T."/>
            <person name="Mittelman R."/>
            <person name="Mlenga V."/>
            <person name="Montmayeur A."/>
            <person name="Mulrain L."/>
            <person name="Navidi A."/>
            <person name="Naylor J."/>
            <person name="Negash T."/>
            <person name="Nguyen T."/>
            <person name="Nguyen N."/>
            <person name="Nicol R."/>
            <person name="Norbu C."/>
            <person name="Norbu N."/>
            <person name="Novod N."/>
            <person name="O'Neill B."/>
            <person name="Osman S."/>
            <person name="Markiewicz E."/>
            <person name="Oyono O.L."/>
            <person name="Patti C."/>
            <person name="Phunkhang P."/>
            <person name="Pierre F."/>
            <person name="Priest M."/>
            <person name="Raghuraman S."/>
            <person name="Rege F."/>
            <person name="Reyes R."/>
            <person name="Rise C."/>
            <person name="Rogov P."/>
            <person name="Ross K."/>
            <person name="Ryan E."/>
            <person name="Settipalli S."/>
            <person name="Shea T."/>
            <person name="Sherpa N."/>
            <person name="Shi L."/>
            <person name="Shih D."/>
            <person name="Sparrow T."/>
            <person name="Spaulding J."/>
            <person name="Stalker J."/>
            <person name="Stange-Thomann N."/>
            <person name="Stavropoulos S."/>
            <person name="Stone C."/>
            <person name="Strader C."/>
            <person name="Tesfaye S."/>
            <person name="Thomson T."/>
            <person name="Thoulutsang Y."/>
            <person name="Thoulutsang D."/>
            <person name="Topham K."/>
            <person name="Topping I."/>
            <person name="Tsamla T."/>
            <person name="Vassiliev H."/>
            <person name="Vo A."/>
            <person name="Wangchuk T."/>
            <person name="Wangdi T."/>
            <person name="Weiand M."/>
            <person name="Wilkinson J."/>
            <person name="Wilson A."/>
            <person name="Yadav S."/>
            <person name="Young G."/>
            <person name="Yu Q."/>
            <person name="Zembek L."/>
            <person name="Zhong D."/>
            <person name="Zimmer A."/>
            <person name="Zwirko Z."/>
            <person name="Jaffe D.B."/>
            <person name="Alvarez P."/>
            <person name="Brockman W."/>
            <person name="Butler J."/>
            <person name="Chin C."/>
            <person name="Gnerre S."/>
            <person name="Grabherr M."/>
            <person name="Kleber M."/>
            <person name="Mauceli E."/>
            <person name="MacCallum I."/>
        </authorList>
    </citation>
    <scope>NUCLEOTIDE SEQUENCE [LARGE SCALE GENOMIC DNA]</scope>
    <source>
        <strain evidence="4">Tucson 14024-0371.13</strain>
    </source>
</reference>
<evidence type="ECO:0000256" key="2">
    <source>
        <dbReference type="SAM" id="SignalP"/>
    </source>
</evidence>
<evidence type="ECO:0000256" key="1">
    <source>
        <dbReference type="SAM" id="MobiDB-lite"/>
    </source>
</evidence>
<evidence type="ECO:0000313" key="3">
    <source>
        <dbReference type="EMBL" id="KPU75849.1"/>
    </source>
</evidence>
<feature type="compositionally biased region" description="Polar residues" evidence="1">
    <location>
        <begin position="38"/>
        <end position="53"/>
    </location>
</feature>
<feature type="signal peptide" evidence="2">
    <location>
        <begin position="1"/>
        <end position="17"/>
    </location>
</feature>
<name>A0A0P8Y1Z9_DROAN</name>
<dbReference type="Proteomes" id="UP000007801">
    <property type="component" value="Unassembled WGS sequence"/>
</dbReference>
<dbReference type="AlphaFoldDB" id="A0A0P8Y1Z9"/>
<sequence length="141" mass="14434">MRRILAGILLLVGSTWAVGDPTYSQGYPSGGRSREASGCNQGNHQQVGLVSGSNTGGPFKTKNYQGYQQGGLISGSNNGGPFRGSSIEGPVVTGATEGLISGGQSGGPFGCNQGNYQQGGLISGSNTGGPFNNQHYQKEEY</sequence>
<feature type="chain" id="PRO_5006154293" evidence="2">
    <location>
        <begin position="18"/>
        <end position="141"/>
    </location>
</feature>
<dbReference type="EMBL" id="CH902619">
    <property type="protein sequence ID" value="KPU75849.1"/>
    <property type="molecule type" value="Genomic_DNA"/>
</dbReference>
<protein>
    <submittedName>
        <fullName evidence="3">Uncharacterized protein, isoform B</fullName>
    </submittedName>
</protein>
<keyword evidence="4" id="KW-1185">Reference proteome</keyword>
<proteinExistence type="predicted"/>